<dbReference type="SUPFAM" id="SSF103481">
    <property type="entry name" value="Multidrug resistance efflux transporter EmrE"/>
    <property type="match status" value="2"/>
</dbReference>
<feature type="transmembrane region" description="Helical" evidence="8">
    <location>
        <begin position="180"/>
        <end position="199"/>
    </location>
</feature>
<dbReference type="PANTHER" id="PTHR22911">
    <property type="entry name" value="ACYL-MALONYL CONDENSING ENZYME-RELATED"/>
    <property type="match status" value="1"/>
</dbReference>
<dbReference type="InterPro" id="IPR004626">
    <property type="entry name" value="RarD"/>
</dbReference>
<name>A0A0U1PY11_9BURK</name>
<comment type="caution">
    <text evidence="10">The sequence shown here is derived from an EMBL/GenBank/DDBJ whole genome shotgun (WGS) entry which is preliminary data.</text>
</comment>
<dbReference type="Proteomes" id="UP000050580">
    <property type="component" value="Unassembled WGS sequence"/>
</dbReference>
<feature type="transmembrane region" description="Helical" evidence="8">
    <location>
        <begin position="152"/>
        <end position="168"/>
    </location>
</feature>
<evidence type="ECO:0000256" key="6">
    <source>
        <dbReference type="ARBA" id="ARBA00022989"/>
    </source>
</evidence>
<organism evidence="10 11">
    <name type="scientific">Lampropedia cohaerens</name>
    <dbReference type="NCBI Taxonomy" id="1610491"/>
    <lineage>
        <taxon>Bacteria</taxon>
        <taxon>Pseudomonadati</taxon>
        <taxon>Pseudomonadota</taxon>
        <taxon>Betaproteobacteria</taxon>
        <taxon>Burkholderiales</taxon>
        <taxon>Comamonadaceae</taxon>
        <taxon>Lampropedia</taxon>
    </lineage>
</organism>
<feature type="transmembrane region" description="Helical" evidence="8">
    <location>
        <begin position="128"/>
        <end position="146"/>
    </location>
</feature>
<evidence type="ECO:0000256" key="4">
    <source>
        <dbReference type="ARBA" id="ARBA00022475"/>
    </source>
</evidence>
<evidence type="ECO:0000256" key="7">
    <source>
        <dbReference type="ARBA" id="ARBA00023136"/>
    </source>
</evidence>
<keyword evidence="4" id="KW-1003">Cell membrane</keyword>
<dbReference type="NCBIfam" id="TIGR00688">
    <property type="entry name" value="rarD"/>
    <property type="match status" value="1"/>
</dbReference>
<feature type="transmembrane region" description="Helical" evidence="8">
    <location>
        <begin position="244"/>
        <end position="263"/>
    </location>
</feature>
<dbReference type="InterPro" id="IPR037185">
    <property type="entry name" value="EmrE-like"/>
</dbReference>
<evidence type="ECO:0000256" key="1">
    <source>
        <dbReference type="ARBA" id="ARBA00004651"/>
    </source>
</evidence>
<keyword evidence="7 8" id="KW-0472">Membrane</keyword>
<gene>
    <name evidence="10" type="ORF">AAV94_11315</name>
</gene>
<protein>
    <recommendedName>
        <fullName evidence="9">EamA domain-containing protein</fullName>
    </recommendedName>
</protein>
<feature type="transmembrane region" description="Helical" evidence="8">
    <location>
        <begin position="40"/>
        <end position="61"/>
    </location>
</feature>
<feature type="transmembrane region" description="Helical" evidence="8">
    <location>
        <begin position="211"/>
        <end position="232"/>
    </location>
</feature>
<keyword evidence="5 8" id="KW-0812">Transmembrane</keyword>
<dbReference type="InterPro" id="IPR000620">
    <property type="entry name" value="EamA_dom"/>
</dbReference>
<dbReference type="PANTHER" id="PTHR22911:SF137">
    <property type="entry name" value="SOLUTE CARRIER FAMILY 35 MEMBER G2-RELATED"/>
    <property type="match status" value="1"/>
</dbReference>
<evidence type="ECO:0000313" key="11">
    <source>
        <dbReference type="Proteomes" id="UP000050580"/>
    </source>
</evidence>
<dbReference type="GO" id="GO:0005886">
    <property type="term" value="C:plasma membrane"/>
    <property type="evidence" value="ECO:0007669"/>
    <property type="project" value="UniProtKB-SubCell"/>
</dbReference>
<feature type="domain" description="EamA" evidence="9">
    <location>
        <begin position="10"/>
        <end position="145"/>
    </location>
</feature>
<proteinExistence type="inferred from homology"/>
<accession>A0A0U1PY11</accession>
<feature type="transmembrane region" description="Helical" evidence="8">
    <location>
        <begin position="269"/>
        <end position="291"/>
    </location>
</feature>
<keyword evidence="3" id="KW-0813">Transport</keyword>
<dbReference type="Pfam" id="PF00892">
    <property type="entry name" value="EamA"/>
    <property type="match status" value="1"/>
</dbReference>
<evidence type="ECO:0000256" key="5">
    <source>
        <dbReference type="ARBA" id="ARBA00022692"/>
    </source>
</evidence>
<comment type="subcellular location">
    <subcellularLocation>
        <location evidence="1">Cell membrane</location>
        <topology evidence="1">Multi-pass membrane protein</topology>
    </subcellularLocation>
</comment>
<evidence type="ECO:0000259" key="9">
    <source>
        <dbReference type="Pfam" id="PF00892"/>
    </source>
</evidence>
<evidence type="ECO:0000256" key="8">
    <source>
        <dbReference type="SAM" id="Phobius"/>
    </source>
</evidence>
<evidence type="ECO:0000256" key="2">
    <source>
        <dbReference type="ARBA" id="ARBA00007362"/>
    </source>
</evidence>
<keyword evidence="11" id="KW-1185">Reference proteome</keyword>
<feature type="transmembrane region" description="Helical" evidence="8">
    <location>
        <begin position="73"/>
        <end position="94"/>
    </location>
</feature>
<evidence type="ECO:0000313" key="10">
    <source>
        <dbReference type="EMBL" id="KKW67413.1"/>
    </source>
</evidence>
<dbReference type="OrthoDB" id="369870at2"/>
<feature type="transmembrane region" description="Helical" evidence="8">
    <location>
        <begin position="7"/>
        <end position="28"/>
    </location>
</feature>
<sequence length="295" mass="32174">MPQRSEAHVGLMYALAAYGSWGLMTIYWKCVSWMPSLELIAHRVLWTVVLMVPLLVAMGNWRELLQVMRHRRLLGILFVTAALISVNWLGFVWAVNSGRVLQASLGYFINPLLSVLLGVALLGERLRVAQWLAIALAGVGVLWLVIWQGEVPWIGLMLAGTFAVYGLLRKFTPVSATVGLTVESALIAPIALGYLLWSADAAGGSHFLSHGWGGAVLVALSGVLTAAPLLWFANAARRLSLTTLGLVQYVAPTTQLLLGVFAFHENFTVNHLIAFGWIWAGLAVFSAHALLRARR</sequence>
<feature type="transmembrane region" description="Helical" evidence="8">
    <location>
        <begin position="100"/>
        <end position="121"/>
    </location>
</feature>
<dbReference type="AlphaFoldDB" id="A0A0U1PY11"/>
<comment type="similarity">
    <text evidence="2">Belongs to the EamA transporter family.</text>
</comment>
<dbReference type="EMBL" id="LBNQ01000033">
    <property type="protein sequence ID" value="KKW67413.1"/>
    <property type="molecule type" value="Genomic_DNA"/>
</dbReference>
<reference evidence="10 11" key="1">
    <citation type="submission" date="2015-05" db="EMBL/GenBank/DDBJ databases">
        <title>Draft genome sequence of Lampropedia sp. CT6, isolated from the microbial mat of a hot water spring, located at Manikaran, India.</title>
        <authorList>
            <person name="Tripathi C."/>
            <person name="Rani P."/>
            <person name="Mahato N.K."/>
            <person name="Lal R."/>
        </authorList>
    </citation>
    <scope>NUCLEOTIDE SEQUENCE [LARGE SCALE GENOMIC DNA]</scope>
    <source>
        <strain evidence="10 11">CT6</strain>
    </source>
</reference>
<keyword evidence="6 8" id="KW-1133">Transmembrane helix</keyword>
<dbReference type="RefSeq" id="WP_046742345.1">
    <property type="nucleotide sequence ID" value="NZ_LBNQ01000033.1"/>
</dbReference>
<evidence type="ECO:0000256" key="3">
    <source>
        <dbReference type="ARBA" id="ARBA00022448"/>
    </source>
</evidence>